<evidence type="ECO:0000256" key="4">
    <source>
        <dbReference type="ARBA" id="ARBA00022722"/>
    </source>
</evidence>
<dbReference type="EMBL" id="NBNE01003178">
    <property type="protein sequence ID" value="OWZ08373.1"/>
    <property type="molecule type" value="Genomic_DNA"/>
</dbReference>
<reference evidence="10" key="1">
    <citation type="submission" date="2017-03" db="EMBL/GenBank/DDBJ databases">
        <title>Phytopthora megakarya and P. palmivora, two closely related causual agents of cacao black pod achieved similar genome size and gene model numbers by different mechanisms.</title>
        <authorList>
            <person name="Ali S."/>
            <person name="Shao J."/>
            <person name="Larry D.J."/>
            <person name="Kronmiller B."/>
            <person name="Shen D."/>
            <person name="Strem M.D."/>
            <person name="Melnick R.L."/>
            <person name="Guiltinan M.J."/>
            <person name="Tyler B.M."/>
            <person name="Meinhardt L.W."/>
            <person name="Bailey B.A."/>
        </authorList>
    </citation>
    <scope>NUCLEOTIDE SEQUENCE [LARGE SCALE GENOMIC DNA]</scope>
    <source>
        <strain evidence="10">zdho120</strain>
    </source>
</reference>
<feature type="domain" description="DDE Tnp4" evidence="8">
    <location>
        <begin position="191"/>
        <end position="350"/>
    </location>
</feature>
<keyword evidence="7" id="KW-0539">Nucleus</keyword>
<accession>A0A225VSF2</accession>
<dbReference type="PANTHER" id="PTHR22930:SF85">
    <property type="entry name" value="GH03217P-RELATED"/>
    <property type="match status" value="1"/>
</dbReference>
<keyword evidence="5" id="KW-0479">Metal-binding</keyword>
<evidence type="ECO:0000256" key="6">
    <source>
        <dbReference type="ARBA" id="ARBA00022801"/>
    </source>
</evidence>
<proteinExistence type="inferred from homology"/>
<evidence type="ECO:0000256" key="3">
    <source>
        <dbReference type="ARBA" id="ARBA00006958"/>
    </source>
</evidence>
<dbReference type="InterPro" id="IPR027806">
    <property type="entry name" value="HARBI1_dom"/>
</dbReference>
<keyword evidence="10" id="KW-1185">Reference proteome</keyword>
<dbReference type="OrthoDB" id="125313at2759"/>
<organism evidence="9 10">
    <name type="scientific">Phytophthora megakarya</name>
    <dbReference type="NCBI Taxonomy" id="4795"/>
    <lineage>
        <taxon>Eukaryota</taxon>
        <taxon>Sar</taxon>
        <taxon>Stramenopiles</taxon>
        <taxon>Oomycota</taxon>
        <taxon>Peronosporomycetes</taxon>
        <taxon>Peronosporales</taxon>
        <taxon>Peronosporaceae</taxon>
        <taxon>Phytophthora</taxon>
    </lineage>
</organism>
<comment type="cofactor">
    <cofactor evidence="1">
        <name>a divalent metal cation</name>
        <dbReference type="ChEBI" id="CHEBI:60240"/>
    </cofactor>
</comment>
<evidence type="ECO:0000256" key="2">
    <source>
        <dbReference type="ARBA" id="ARBA00004123"/>
    </source>
</evidence>
<comment type="similarity">
    <text evidence="3">Belongs to the HARBI1 family.</text>
</comment>
<comment type="caution">
    <text evidence="9">The sequence shown here is derived from an EMBL/GenBank/DDBJ whole genome shotgun (WGS) entry which is preliminary data.</text>
</comment>
<evidence type="ECO:0000313" key="9">
    <source>
        <dbReference type="EMBL" id="OWZ08373.1"/>
    </source>
</evidence>
<name>A0A225VSF2_9STRA</name>
<dbReference type="GO" id="GO:0005634">
    <property type="term" value="C:nucleus"/>
    <property type="evidence" value="ECO:0007669"/>
    <property type="project" value="UniProtKB-SubCell"/>
</dbReference>
<evidence type="ECO:0000256" key="5">
    <source>
        <dbReference type="ARBA" id="ARBA00022723"/>
    </source>
</evidence>
<gene>
    <name evidence="9" type="ORF">PHMEG_00019096</name>
</gene>
<dbReference type="STRING" id="4795.A0A225VSF2"/>
<keyword evidence="4" id="KW-0540">Nuclease</keyword>
<sequence>MPRTSKRKCTLNILQRTLVSRRHSASVRYLLGDDDGFEDEIDDQLGLLHEQVNCTRYTFRSNKYRKRKDKWNTFLHANGEFNDKEFIGHFRMSRDPVFKPKGRRKFRGGPILHVLILLKFLGRFGNENTSPKLAHFFGIGKGTVKNYVWRACHALLKLRDSTITWPDNEGRQLIAARIQEKCAFVNCIGLVDGTLLPLEFKPKSNGEDYFSRKGGYSLNALVICGDVARIRDFVVGWPGSVHDNRVWTTSTIYRNPDTLFAHKQYLLGDSAFQPSSNMIPAFKKSPRSELDAHRQYFNTKLAKARIKTEHCIGLAKTRLQYLRGMHTKLSGKKSMKRLFRLVTCAFILHNLLIFEPIPDKWKKDIIANGNGLDTDDELNLPIGRSNNYSITYERSEVRRGRSRSIS</sequence>
<dbReference type="GO" id="GO:0016787">
    <property type="term" value="F:hydrolase activity"/>
    <property type="evidence" value="ECO:0007669"/>
    <property type="project" value="UniProtKB-KW"/>
</dbReference>
<evidence type="ECO:0000259" key="8">
    <source>
        <dbReference type="Pfam" id="PF13359"/>
    </source>
</evidence>
<dbReference type="PANTHER" id="PTHR22930">
    <property type="match status" value="1"/>
</dbReference>
<dbReference type="GO" id="GO:0046872">
    <property type="term" value="F:metal ion binding"/>
    <property type="evidence" value="ECO:0007669"/>
    <property type="project" value="UniProtKB-KW"/>
</dbReference>
<protein>
    <recommendedName>
        <fullName evidence="8">DDE Tnp4 domain-containing protein</fullName>
    </recommendedName>
</protein>
<evidence type="ECO:0000313" key="10">
    <source>
        <dbReference type="Proteomes" id="UP000198211"/>
    </source>
</evidence>
<dbReference type="Pfam" id="PF13359">
    <property type="entry name" value="DDE_Tnp_4"/>
    <property type="match status" value="1"/>
</dbReference>
<dbReference type="GO" id="GO:0004518">
    <property type="term" value="F:nuclease activity"/>
    <property type="evidence" value="ECO:0007669"/>
    <property type="project" value="UniProtKB-KW"/>
</dbReference>
<evidence type="ECO:0000256" key="1">
    <source>
        <dbReference type="ARBA" id="ARBA00001968"/>
    </source>
</evidence>
<dbReference type="InterPro" id="IPR045249">
    <property type="entry name" value="HARBI1-like"/>
</dbReference>
<dbReference type="Proteomes" id="UP000198211">
    <property type="component" value="Unassembled WGS sequence"/>
</dbReference>
<dbReference type="AlphaFoldDB" id="A0A225VSF2"/>
<keyword evidence="6" id="KW-0378">Hydrolase</keyword>
<evidence type="ECO:0000256" key="7">
    <source>
        <dbReference type="ARBA" id="ARBA00023242"/>
    </source>
</evidence>
<comment type="subcellular location">
    <subcellularLocation>
        <location evidence="2">Nucleus</location>
    </subcellularLocation>
</comment>